<dbReference type="InterPro" id="IPR000160">
    <property type="entry name" value="GGDEF_dom"/>
</dbReference>
<comment type="caution">
    <text evidence="2">The sequence shown here is derived from an EMBL/GenBank/DDBJ whole genome shotgun (WGS) entry which is preliminary data.</text>
</comment>
<dbReference type="FunFam" id="3.30.70.270:FF:000001">
    <property type="entry name" value="Diguanylate cyclase domain protein"/>
    <property type="match status" value="1"/>
</dbReference>
<evidence type="ECO:0000313" key="3">
    <source>
        <dbReference type="Proteomes" id="UP000034956"/>
    </source>
</evidence>
<dbReference type="Pfam" id="PF00990">
    <property type="entry name" value="GGDEF"/>
    <property type="match status" value="1"/>
</dbReference>
<proteinExistence type="predicted"/>
<dbReference type="InterPro" id="IPR029787">
    <property type="entry name" value="Nucleotide_cyclase"/>
</dbReference>
<feature type="domain" description="GGDEF" evidence="1">
    <location>
        <begin position="60"/>
        <end position="192"/>
    </location>
</feature>
<reference evidence="2 3" key="1">
    <citation type="journal article" date="2015" name="Nature">
        <title>rRNA introns, odd ribosomes, and small enigmatic genomes across a large radiation of phyla.</title>
        <authorList>
            <person name="Brown C.T."/>
            <person name="Hug L.A."/>
            <person name="Thomas B.C."/>
            <person name="Sharon I."/>
            <person name="Castelle C.J."/>
            <person name="Singh A."/>
            <person name="Wilkins M.J."/>
            <person name="Williams K.H."/>
            <person name="Banfield J.F."/>
        </authorList>
    </citation>
    <scope>NUCLEOTIDE SEQUENCE [LARGE SCALE GENOMIC DNA]</scope>
</reference>
<dbReference type="EMBL" id="LCPF01000003">
    <property type="protein sequence ID" value="KKU91191.1"/>
    <property type="molecule type" value="Genomic_DNA"/>
</dbReference>
<dbReference type="SMART" id="SM00267">
    <property type="entry name" value="GGDEF"/>
    <property type="match status" value="1"/>
</dbReference>
<dbReference type="PROSITE" id="PS50887">
    <property type="entry name" value="GGDEF"/>
    <property type="match status" value="1"/>
</dbReference>
<dbReference type="GO" id="GO:0052621">
    <property type="term" value="F:diguanylate cyclase activity"/>
    <property type="evidence" value="ECO:0007669"/>
    <property type="project" value="TreeGrafter"/>
</dbReference>
<dbReference type="NCBIfam" id="TIGR00254">
    <property type="entry name" value="GGDEF"/>
    <property type="match status" value="1"/>
</dbReference>
<evidence type="ECO:0000259" key="1">
    <source>
        <dbReference type="PROSITE" id="PS50887"/>
    </source>
</evidence>
<dbReference type="CDD" id="cd01949">
    <property type="entry name" value="GGDEF"/>
    <property type="match status" value="1"/>
</dbReference>
<dbReference type="InterPro" id="IPR050469">
    <property type="entry name" value="Diguanylate_Cyclase"/>
</dbReference>
<dbReference type="PANTHER" id="PTHR45138">
    <property type="entry name" value="REGULATORY COMPONENTS OF SENSORY TRANSDUCTION SYSTEM"/>
    <property type="match status" value="1"/>
</dbReference>
<dbReference type="AlphaFoldDB" id="A0A0G1UAI4"/>
<dbReference type="PANTHER" id="PTHR45138:SF9">
    <property type="entry name" value="DIGUANYLATE CYCLASE DGCM-RELATED"/>
    <property type="match status" value="1"/>
</dbReference>
<evidence type="ECO:0000313" key="2">
    <source>
        <dbReference type="EMBL" id="KKU91191.1"/>
    </source>
</evidence>
<dbReference type="SUPFAM" id="SSF55073">
    <property type="entry name" value="Nucleotide cyclase"/>
    <property type="match status" value="1"/>
</dbReference>
<accession>A0A0G1UAI4</accession>
<protein>
    <recommendedName>
        <fullName evidence="1">GGDEF domain-containing protein</fullName>
    </recommendedName>
</protein>
<dbReference type="PATRIC" id="fig|1618660.3.peg.537"/>
<dbReference type="Gene3D" id="3.30.70.270">
    <property type="match status" value="1"/>
</dbReference>
<organism evidence="2 3">
    <name type="scientific">Candidatus Jorgensenbacteria bacterium GW2011_GWA1_48_11</name>
    <dbReference type="NCBI Taxonomy" id="1618660"/>
    <lineage>
        <taxon>Bacteria</taxon>
        <taxon>Candidatus Joergenseniibacteriota</taxon>
    </lineage>
</organism>
<dbReference type="InterPro" id="IPR043128">
    <property type="entry name" value="Rev_trsase/Diguanyl_cyclase"/>
</dbReference>
<name>A0A0G1UAI4_9BACT</name>
<sequence>MTRTEIQKLKKEIKRLKELAYKDELTGLFNRHGFKEEARKFVSAVVRFGRTNKRKSFLVKNFGLIVFDIDDFKKLNDAYGHLAGDLVLKSLSRFISRRVRDSDIVARWGGEEIIVGLVGASESDAFGVAENIRRGIAGKELNYNRRKINLSVSGGVADMVKIGDFEKLFDRADKALYRAKKLGKNRIILYSDL</sequence>
<dbReference type="Proteomes" id="UP000034956">
    <property type="component" value="Unassembled WGS sequence"/>
</dbReference>
<gene>
    <name evidence="2" type="ORF">UY23_C0003G0029</name>
</gene>